<dbReference type="Proteomes" id="UP000887566">
    <property type="component" value="Unplaced"/>
</dbReference>
<dbReference type="InterPro" id="IPR018497">
    <property type="entry name" value="Peptidase_M13_C"/>
</dbReference>
<dbReference type="InterPro" id="IPR000718">
    <property type="entry name" value="Peptidase_M13"/>
</dbReference>
<evidence type="ECO:0000313" key="2">
    <source>
        <dbReference type="Proteomes" id="UP000887566"/>
    </source>
</evidence>
<dbReference type="GO" id="GO:0016485">
    <property type="term" value="P:protein processing"/>
    <property type="evidence" value="ECO:0007669"/>
    <property type="project" value="TreeGrafter"/>
</dbReference>
<dbReference type="AlphaFoldDB" id="A0A914WCB1"/>
<reference evidence="3" key="1">
    <citation type="submission" date="2022-11" db="UniProtKB">
        <authorList>
            <consortium name="WormBaseParasite"/>
        </authorList>
    </citation>
    <scope>IDENTIFICATION</scope>
</reference>
<dbReference type="WBParaSite" id="PSAMB.scaffold3602size17624.g21997.t1">
    <property type="protein sequence ID" value="PSAMB.scaffold3602size17624.g21997.t1"/>
    <property type="gene ID" value="PSAMB.scaffold3602size17624.g21997"/>
</dbReference>
<dbReference type="GO" id="GO:0005886">
    <property type="term" value="C:plasma membrane"/>
    <property type="evidence" value="ECO:0007669"/>
    <property type="project" value="TreeGrafter"/>
</dbReference>
<organism evidence="2 3">
    <name type="scientific">Plectus sambesii</name>
    <dbReference type="NCBI Taxonomy" id="2011161"/>
    <lineage>
        <taxon>Eukaryota</taxon>
        <taxon>Metazoa</taxon>
        <taxon>Ecdysozoa</taxon>
        <taxon>Nematoda</taxon>
        <taxon>Chromadorea</taxon>
        <taxon>Plectida</taxon>
        <taxon>Plectina</taxon>
        <taxon>Plectoidea</taxon>
        <taxon>Plectidae</taxon>
        <taxon>Plectus</taxon>
    </lineage>
</organism>
<protein>
    <submittedName>
        <fullName evidence="3">Peptidase M13 C-terminal domain-containing protein</fullName>
    </submittedName>
</protein>
<evidence type="ECO:0000313" key="3">
    <source>
        <dbReference type="WBParaSite" id="PSAMB.scaffold3602size17624.g21997.t1"/>
    </source>
</evidence>
<dbReference type="SUPFAM" id="SSF55486">
    <property type="entry name" value="Metalloproteases ('zincins'), catalytic domain"/>
    <property type="match status" value="1"/>
</dbReference>
<feature type="domain" description="Peptidase M13 C-terminal" evidence="1">
    <location>
        <begin position="110"/>
        <end position="318"/>
    </location>
</feature>
<evidence type="ECO:0000259" key="1">
    <source>
        <dbReference type="Pfam" id="PF01431"/>
    </source>
</evidence>
<dbReference type="Gene3D" id="3.40.390.10">
    <property type="entry name" value="Collagenase (Catalytic Domain)"/>
    <property type="match status" value="1"/>
</dbReference>
<dbReference type="PANTHER" id="PTHR11733">
    <property type="entry name" value="ZINC METALLOPROTEASE FAMILY M13 NEPRILYSIN-RELATED"/>
    <property type="match status" value="1"/>
</dbReference>
<sequence length="324" mass="37917">MTQVSDQMVVRNLIEKIRHRIREKLLSTTFLKTDRELLRSLDKLMETKKAVGLPETAFESPLYETTYEVDRFELFLSLYKRRQDRDMLVHLSNSRLEQKFVFKTYFDFSASYDGETMEISHMYMQRPFFAVQFPDSYNYGFLGNTIGHEFFHQFSPKRVNEFWQKNERYIESANCYTKFYDDICFDLSLYDSVTNGTKVREVCTKGSTDLGENMPDVEGARVAFETMRAELGEVALKERAIPEFHYTNEQMFFIAVAQLHCDKDLNNHQYLADEMLDEDPHASGNVRVNGIAMQMAEFADAFHCQPGDPMVTAEEEKCYLLPTD</sequence>
<dbReference type="PROSITE" id="PS51885">
    <property type="entry name" value="NEPRILYSIN"/>
    <property type="match status" value="1"/>
</dbReference>
<dbReference type="Pfam" id="PF01431">
    <property type="entry name" value="Peptidase_M13"/>
    <property type="match status" value="1"/>
</dbReference>
<keyword evidence="2" id="KW-1185">Reference proteome</keyword>
<dbReference type="PRINTS" id="PR00786">
    <property type="entry name" value="NEPRILYSIN"/>
</dbReference>
<accession>A0A914WCB1</accession>
<dbReference type="GO" id="GO:0004222">
    <property type="term" value="F:metalloendopeptidase activity"/>
    <property type="evidence" value="ECO:0007669"/>
    <property type="project" value="InterPro"/>
</dbReference>
<proteinExistence type="predicted"/>
<dbReference type="PANTHER" id="PTHR11733:SF208">
    <property type="entry name" value="PEPTIDASE M13 C-TERMINAL DOMAIN-CONTAINING PROTEIN"/>
    <property type="match status" value="1"/>
</dbReference>
<dbReference type="InterPro" id="IPR024079">
    <property type="entry name" value="MetalloPept_cat_dom_sf"/>
</dbReference>
<name>A0A914WCB1_9BILA</name>